<keyword evidence="2" id="KW-1003">Cell membrane</keyword>
<feature type="transmembrane region" description="Helical" evidence="8">
    <location>
        <begin position="6"/>
        <end position="23"/>
    </location>
</feature>
<feature type="transmembrane region" description="Helical" evidence="8">
    <location>
        <begin position="156"/>
        <end position="174"/>
    </location>
</feature>
<evidence type="ECO:0000256" key="4">
    <source>
        <dbReference type="ARBA" id="ARBA00022679"/>
    </source>
</evidence>
<feature type="transmembrane region" description="Helical" evidence="8">
    <location>
        <begin position="181"/>
        <end position="198"/>
    </location>
</feature>
<evidence type="ECO:0000256" key="6">
    <source>
        <dbReference type="ARBA" id="ARBA00022989"/>
    </source>
</evidence>
<comment type="subcellular location">
    <subcellularLocation>
        <location evidence="1">Cell membrane</location>
        <topology evidence="1">Multi-pass membrane protein</topology>
    </subcellularLocation>
</comment>
<dbReference type="AlphaFoldDB" id="A0A7G5XE75"/>
<proteinExistence type="predicted"/>
<organism evidence="9 10">
    <name type="scientific">Lacibacter sediminis</name>
    <dbReference type="NCBI Taxonomy" id="2760713"/>
    <lineage>
        <taxon>Bacteria</taxon>
        <taxon>Pseudomonadati</taxon>
        <taxon>Bacteroidota</taxon>
        <taxon>Chitinophagia</taxon>
        <taxon>Chitinophagales</taxon>
        <taxon>Chitinophagaceae</taxon>
        <taxon>Lacibacter</taxon>
    </lineage>
</organism>
<dbReference type="PANTHER" id="PTHR33908">
    <property type="entry name" value="MANNOSYLTRANSFERASE YKCB-RELATED"/>
    <property type="match status" value="1"/>
</dbReference>
<keyword evidence="4" id="KW-0808">Transferase</keyword>
<evidence type="ECO:0000313" key="9">
    <source>
        <dbReference type="EMBL" id="QNA43778.1"/>
    </source>
</evidence>
<gene>
    <name evidence="9" type="ORF">H4075_17090</name>
</gene>
<feature type="transmembrane region" description="Helical" evidence="8">
    <location>
        <begin position="132"/>
        <end position="150"/>
    </location>
</feature>
<evidence type="ECO:0000256" key="3">
    <source>
        <dbReference type="ARBA" id="ARBA00022676"/>
    </source>
</evidence>
<keyword evidence="10" id="KW-1185">Reference proteome</keyword>
<feature type="transmembrane region" description="Helical" evidence="8">
    <location>
        <begin position="204"/>
        <end position="231"/>
    </location>
</feature>
<protein>
    <recommendedName>
        <fullName evidence="11">Glycosyltransferase family 39 protein</fullName>
    </recommendedName>
</protein>
<keyword evidence="5 8" id="KW-0812">Transmembrane</keyword>
<evidence type="ECO:0000256" key="8">
    <source>
        <dbReference type="SAM" id="Phobius"/>
    </source>
</evidence>
<dbReference type="PROSITE" id="PS51257">
    <property type="entry name" value="PROKAR_LIPOPROTEIN"/>
    <property type="match status" value="1"/>
</dbReference>
<dbReference type="RefSeq" id="WP_182802040.1">
    <property type="nucleotide sequence ID" value="NZ_CP060007.1"/>
</dbReference>
<evidence type="ECO:0008006" key="11">
    <source>
        <dbReference type="Google" id="ProtNLM"/>
    </source>
</evidence>
<evidence type="ECO:0000256" key="7">
    <source>
        <dbReference type="ARBA" id="ARBA00023136"/>
    </source>
</evidence>
<name>A0A7G5XE75_9BACT</name>
<keyword evidence="3" id="KW-0328">Glycosyltransferase</keyword>
<keyword evidence="7 8" id="KW-0472">Membrane</keyword>
<dbReference type="Proteomes" id="UP000515344">
    <property type="component" value="Chromosome"/>
</dbReference>
<feature type="transmembrane region" description="Helical" evidence="8">
    <location>
        <begin position="385"/>
        <end position="403"/>
    </location>
</feature>
<evidence type="ECO:0000256" key="2">
    <source>
        <dbReference type="ARBA" id="ARBA00022475"/>
    </source>
</evidence>
<sequence>MGKTSTNILLACTILISCLFYFIQGRKSLVFYGDALGYYLYLPTAFIYNNTGHPETLPTDNGIDPIVTNYVTDMYAQSGKSAKGYFVNQYTYGTAFFELPFFTVAHVIAKLTNGEANGFSKTYSNAIRFSSIAYLLLGLFFLFRSLLLFVDRNTAIITTCIVLIGTNLFWFSFYQSGMAHNLLFFLYALLLFLTIRVHQKPSLLLFVVTGLTAGFISIIRPSDILCLLIPVMYGIYNRASFTEKVQFIRKNAVYIGIAALCFLLPIIPQMLYWKKYGGSFFYDSYVNQKFDFLHPHIFEGLFGFKNGWLAYTPIMFFAFVGLVFAKRFRKVQLLFLTLLPLYIYIIYSWWCYNYINGFGSRPMIHLYPLLAIPLATLINTSTKQIVMQVSLWVLLLFCCFVNIKQSTQQAKREMWSEESNATFNLQTLFKSRLSYNDLVVMDCGDRQPHASSLPAQKSMAEINPYDSIQQKDFIRMSEQEEFAPVSLQYFTAAKDITTSYIKASGTFNAPEQIYDWYRYQLMVLTVTRNGEVLLWKAVKINNKIGLADSSCLKHPRIELRHTDLNQWGPVHFFAPLSFKLQTGDEVKVLVWNLARKPLLIKNLKLELF</sequence>
<evidence type="ECO:0000256" key="5">
    <source>
        <dbReference type="ARBA" id="ARBA00022692"/>
    </source>
</evidence>
<dbReference type="EMBL" id="CP060007">
    <property type="protein sequence ID" value="QNA43778.1"/>
    <property type="molecule type" value="Genomic_DNA"/>
</dbReference>
<dbReference type="GO" id="GO:0016763">
    <property type="term" value="F:pentosyltransferase activity"/>
    <property type="evidence" value="ECO:0007669"/>
    <property type="project" value="TreeGrafter"/>
</dbReference>
<feature type="transmembrane region" description="Helical" evidence="8">
    <location>
        <begin position="332"/>
        <end position="350"/>
    </location>
</feature>
<feature type="transmembrane region" description="Helical" evidence="8">
    <location>
        <begin position="308"/>
        <end position="325"/>
    </location>
</feature>
<dbReference type="KEGG" id="lacs:H4075_17090"/>
<evidence type="ECO:0000256" key="1">
    <source>
        <dbReference type="ARBA" id="ARBA00004651"/>
    </source>
</evidence>
<dbReference type="PANTHER" id="PTHR33908:SF11">
    <property type="entry name" value="MEMBRANE PROTEIN"/>
    <property type="match status" value="1"/>
</dbReference>
<dbReference type="GO" id="GO:0009103">
    <property type="term" value="P:lipopolysaccharide biosynthetic process"/>
    <property type="evidence" value="ECO:0007669"/>
    <property type="project" value="UniProtKB-ARBA"/>
</dbReference>
<reference evidence="10" key="1">
    <citation type="submission" date="2020-08" db="EMBL/GenBank/DDBJ databases">
        <title>Lacibacter sp. S13-6-6 genome sequencing.</title>
        <authorList>
            <person name="Jin L."/>
        </authorList>
    </citation>
    <scope>NUCLEOTIDE SEQUENCE [LARGE SCALE GENOMIC DNA]</scope>
    <source>
        <strain evidence="10">S13-6-6</strain>
    </source>
</reference>
<evidence type="ECO:0000313" key="10">
    <source>
        <dbReference type="Proteomes" id="UP000515344"/>
    </source>
</evidence>
<dbReference type="InterPro" id="IPR050297">
    <property type="entry name" value="LipidA_mod_glycosyltrf_83"/>
</dbReference>
<accession>A0A7G5XE75</accession>
<keyword evidence="6 8" id="KW-1133">Transmembrane helix</keyword>
<dbReference type="GO" id="GO:0005886">
    <property type="term" value="C:plasma membrane"/>
    <property type="evidence" value="ECO:0007669"/>
    <property type="project" value="UniProtKB-SubCell"/>
</dbReference>
<feature type="transmembrane region" description="Helical" evidence="8">
    <location>
        <begin position="252"/>
        <end position="273"/>
    </location>
</feature>
<feature type="transmembrane region" description="Helical" evidence="8">
    <location>
        <begin position="90"/>
        <end position="111"/>
    </location>
</feature>